<evidence type="ECO:0000256" key="3">
    <source>
        <dbReference type="ARBA" id="ARBA00022692"/>
    </source>
</evidence>
<dbReference type="GO" id="GO:0015385">
    <property type="term" value="F:sodium:proton antiporter activity"/>
    <property type="evidence" value="ECO:0007669"/>
    <property type="project" value="InterPro"/>
</dbReference>
<keyword evidence="9" id="KW-0050">Antiport</keyword>
<keyword evidence="3 9" id="KW-0812">Transmembrane</keyword>
<dbReference type="GO" id="GO:0051453">
    <property type="term" value="P:regulation of intracellular pH"/>
    <property type="evidence" value="ECO:0007669"/>
    <property type="project" value="TreeGrafter"/>
</dbReference>
<dbReference type="PANTHER" id="PTHR10110">
    <property type="entry name" value="SODIUM/HYDROGEN EXCHANGER"/>
    <property type="match status" value="1"/>
</dbReference>
<keyword evidence="2 9" id="KW-0813">Transport</keyword>
<dbReference type="InterPro" id="IPR004709">
    <property type="entry name" value="NaH_exchanger"/>
</dbReference>
<keyword evidence="12" id="KW-0732">Signal</keyword>
<keyword evidence="8 9" id="KW-0739">Sodium transport</keyword>
<dbReference type="PRINTS" id="PR01084">
    <property type="entry name" value="NAHEXCHNGR"/>
</dbReference>
<dbReference type="InterPro" id="IPR006153">
    <property type="entry name" value="Cation/H_exchanger_TM"/>
</dbReference>
<dbReference type="AlphaFoldDB" id="A0A0N4ZYP4"/>
<evidence type="ECO:0000256" key="5">
    <source>
        <dbReference type="ARBA" id="ARBA00023053"/>
    </source>
</evidence>
<evidence type="ECO:0000256" key="12">
    <source>
        <dbReference type="SAM" id="SignalP"/>
    </source>
</evidence>
<dbReference type="NCBIfam" id="TIGR00840">
    <property type="entry name" value="b_cpa1"/>
    <property type="match status" value="1"/>
</dbReference>
<keyword evidence="6 9" id="KW-0406">Ion transport</keyword>
<feature type="region of interest" description="Disordered" evidence="10">
    <location>
        <begin position="570"/>
        <end position="596"/>
    </location>
</feature>
<feature type="compositionally biased region" description="Basic and acidic residues" evidence="10">
    <location>
        <begin position="766"/>
        <end position="775"/>
    </location>
</feature>
<feature type="transmembrane region" description="Helical" evidence="11">
    <location>
        <begin position="316"/>
        <end position="337"/>
    </location>
</feature>
<feature type="domain" description="Cation/H+ exchanger transmembrane" evidence="13">
    <location>
        <begin position="83"/>
        <end position="477"/>
    </location>
</feature>
<evidence type="ECO:0000256" key="11">
    <source>
        <dbReference type="SAM" id="Phobius"/>
    </source>
</evidence>
<feature type="transmembrane region" description="Helical" evidence="11">
    <location>
        <begin position="455"/>
        <end position="476"/>
    </location>
</feature>
<evidence type="ECO:0000313" key="14">
    <source>
        <dbReference type="Proteomes" id="UP000038045"/>
    </source>
</evidence>
<dbReference type="STRING" id="131310.A0A0N4ZYP4"/>
<dbReference type="Proteomes" id="UP000038045">
    <property type="component" value="Unplaced"/>
</dbReference>
<dbReference type="GO" id="GO:0098719">
    <property type="term" value="P:sodium ion import across plasma membrane"/>
    <property type="evidence" value="ECO:0007669"/>
    <property type="project" value="TreeGrafter"/>
</dbReference>
<evidence type="ECO:0000256" key="6">
    <source>
        <dbReference type="ARBA" id="ARBA00023065"/>
    </source>
</evidence>
<organism evidence="14 15">
    <name type="scientific">Parastrongyloides trichosuri</name>
    <name type="common">Possum-specific nematode worm</name>
    <dbReference type="NCBI Taxonomy" id="131310"/>
    <lineage>
        <taxon>Eukaryota</taxon>
        <taxon>Metazoa</taxon>
        <taxon>Ecdysozoa</taxon>
        <taxon>Nematoda</taxon>
        <taxon>Chromadorea</taxon>
        <taxon>Rhabditida</taxon>
        <taxon>Tylenchina</taxon>
        <taxon>Panagrolaimomorpha</taxon>
        <taxon>Strongyloidoidea</taxon>
        <taxon>Strongyloididae</taxon>
        <taxon>Parastrongyloides</taxon>
    </lineage>
</organism>
<comment type="similarity">
    <text evidence="9">Belongs to the monovalent cation:proton antiporter 1 (CPA1) transporter (TC 2.A.36) family.</text>
</comment>
<keyword evidence="14" id="KW-1185">Reference proteome</keyword>
<name>A0A0N4ZYP4_PARTI</name>
<evidence type="ECO:0000256" key="1">
    <source>
        <dbReference type="ARBA" id="ARBA00004141"/>
    </source>
</evidence>
<evidence type="ECO:0000256" key="8">
    <source>
        <dbReference type="ARBA" id="ARBA00023201"/>
    </source>
</evidence>
<feature type="compositionally biased region" description="Basic and acidic residues" evidence="10">
    <location>
        <begin position="728"/>
        <end position="738"/>
    </location>
</feature>
<proteinExistence type="inferred from homology"/>
<dbReference type="WBParaSite" id="PTRK_0001391100.1">
    <property type="protein sequence ID" value="PTRK_0001391100.1"/>
    <property type="gene ID" value="PTRK_0001391100"/>
</dbReference>
<feature type="compositionally biased region" description="Polar residues" evidence="10">
    <location>
        <begin position="570"/>
        <end position="585"/>
    </location>
</feature>
<keyword evidence="4 11" id="KW-1133">Transmembrane helix</keyword>
<feature type="transmembrane region" description="Helical" evidence="11">
    <location>
        <begin position="65"/>
        <end position="83"/>
    </location>
</feature>
<evidence type="ECO:0000256" key="7">
    <source>
        <dbReference type="ARBA" id="ARBA00023136"/>
    </source>
</evidence>
<reference evidence="15" key="1">
    <citation type="submission" date="2017-02" db="UniProtKB">
        <authorList>
            <consortium name="WormBaseParasite"/>
        </authorList>
    </citation>
    <scope>IDENTIFICATION</scope>
</reference>
<evidence type="ECO:0000256" key="10">
    <source>
        <dbReference type="SAM" id="MobiDB-lite"/>
    </source>
</evidence>
<dbReference type="Pfam" id="PF00999">
    <property type="entry name" value="Na_H_Exchanger"/>
    <property type="match status" value="1"/>
</dbReference>
<evidence type="ECO:0000256" key="4">
    <source>
        <dbReference type="ARBA" id="ARBA00022989"/>
    </source>
</evidence>
<feature type="chain" id="PRO_5005892632" description="Sodium/hydrogen exchanger" evidence="12">
    <location>
        <begin position="23"/>
        <end position="775"/>
    </location>
</feature>
<feature type="transmembrane region" description="Helical" evidence="11">
    <location>
        <begin position="383"/>
        <end position="404"/>
    </location>
</feature>
<comment type="subcellular location">
    <subcellularLocation>
        <location evidence="1">Membrane</location>
        <topology evidence="1">Multi-pass membrane protein</topology>
    </subcellularLocation>
</comment>
<evidence type="ECO:0000313" key="15">
    <source>
        <dbReference type="WBParaSite" id="PTRK_0001391100.1"/>
    </source>
</evidence>
<evidence type="ECO:0000259" key="13">
    <source>
        <dbReference type="Pfam" id="PF00999"/>
    </source>
</evidence>
<feature type="transmembrane region" description="Helical" evidence="11">
    <location>
        <begin position="124"/>
        <end position="145"/>
    </location>
</feature>
<feature type="signal peptide" evidence="12">
    <location>
        <begin position="1"/>
        <end position="22"/>
    </location>
</feature>
<dbReference type="InterPro" id="IPR018422">
    <property type="entry name" value="Cation/H_exchanger_CPA1"/>
</dbReference>
<accession>A0A0N4ZYP4</accession>
<protein>
    <recommendedName>
        <fullName evidence="9">Sodium/hydrogen exchanger</fullName>
    </recommendedName>
</protein>
<feature type="region of interest" description="Disordered" evidence="10">
    <location>
        <begin position="728"/>
        <end position="775"/>
    </location>
</feature>
<dbReference type="GO" id="GO:0015386">
    <property type="term" value="F:potassium:proton antiporter activity"/>
    <property type="evidence" value="ECO:0007669"/>
    <property type="project" value="TreeGrafter"/>
</dbReference>
<evidence type="ECO:0000256" key="2">
    <source>
        <dbReference type="ARBA" id="ARBA00022448"/>
    </source>
</evidence>
<feature type="transmembrane region" description="Helical" evidence="11">
    <location>
        <begin position="349"/>
        <end position="371"/>
    </location>
</feature>
<feature type="transmembrane region" description="Helical" evidence="11">
    <location>
        <begin position="223"/>
        <end position="245"/>
    </location>
</feature>
<keyword evidence="5" id="KW-0915">Sodium</keyword>
<feature type="transmembrane region" description="Helical" evidence="11">
    <location>
        <begin position="92"/>
        <end position="112"/>
    </location>
</feature>
<dbReference type="GO" id="GO:0005886">
    <property type="term" value="C:plasma membrane"/>
    <property type="evidence" value="ECO:0007669"/>
    <property type="project" value="TreeGrafter"/>
</dbReference>
<feature type="transmembrane region" description="Helical" evidence="11">
    <location>
        <begin position="257"/>
        <end position="282"/>
    </location>
</feature>
<keyword evidence="7 11" id="KW-0472">Membrane</keyword>
<feature type="transmembrane region" description="Helical" evidence="11">
    <location>
        <begin position="425"/>
        <end position="443"/>
    </location>
</feature>
<sequence length="775" mass="86692">MKSLNFLIFLILLVCGINFILANHTNVEEVEILNGTIHENVDIDNEHPKHHGVQVASFRWETVKAPLVLTMFIAAMGLFKVVYHTTGIFKDFVPESCCLIILGMILGFFFIGDSKHENIKFLEFDSNIFFFYLLPPIIFEAAYSLKDSAFIDNLGTILLYAVLGTLLNIAIIGGGLIGLDSYNLLGDFNIDPLDAFLFASLIAAVDPVAVLAIFKELGVNKMLYFMVFGESLLNDAVTVVCYNLVTEFKELPEITLYDIGMGAASFMCVSIGGIIIGLFYGILSSFFTMYTDSVRVVEPIICFGLAYLSYMSAELFHWSGIIAIIVCGLFQAHYTVHNLSNKSTITINTLAHVSSTVTESLIFIILGVMVVNEENWIFSDFHLRFSLAALFFCLFARLIIVFLLTTIVNQFTGGVRYISRNEQIIMFYGGLRSAISFSLAFSLNNNVQCKGIILSATYVVIFFTVFIQGGTIKFLVKYLNIKLSEKEDNFKMFIEFNKCVVDHFTECLEEICGKTNNPIVQYIRNFSQEHLRKYIQKGYTEASVAKVAKMVQINKQSIIGQVNSGKSLSRNSSFATSDNRQLTISHSDEGKPMIDNSNEVEINDNLIVLRKHENSSSPLPNNPIEIRKLIAQSTPNDFYIDKNMVNEDVEEERIRQIKERIESANKFTSDMTERKTKRNMFGIRKKDKQKVSIGKGLIASGIGTVVVGSNQALSKTSSSSITALDIENGKVDQSDKSGENSTINIPPTEGRHHLSTIQSIDEEEKLDDKSESKDL</sequence>
<dbReference type="Gene3D" id="6.10.140.1330">
    <property type="match status" value="1"/>
</dbReference>
<feature type="transmembrane region" description="Helical" evidence="11">
    <location>
        <begin position="157"/>
        <end position="179"/>
    </location>
</feature>
<dbReference type="PANTHER" id="PTHR10110:SF126">
    <property type="entry name" value="NA(+)_H(+) EXCHANGER PROTEIN 7"/>
    <property type="match status" value="1"/>
</dbReference>
<feature type="transmembrane region" description="Helical" evidence="11">
    <location>
        <begin position="195"/>
        <end position="214"/>
    </location>
</feature>
<evidence type="ECO:0000256" key="9">
    <source>
        <dbReference type="RuleBase" id="RU003722"/>
    </source>
</evidence>